<dbReference type="AlphaFoldDB" id="A0A2S6Z9C2"/>
<evidence type="ECO:0000256" key="1">
    <source>
        <dbReference type="SAM" id="MobiDB-lite"/>
    </source>
</evidence>
<proteinExistence type="predicted"/>
<keyword evidence="2" id="KW-0472">Membrane</keyword>
<accession>A0A2S6Z9C2</accession>
<keyword evidence="2" id="KW-1133">Transmembrane helix</keyword>
<dbReference type="EMBL" id="MIGV01000001">
    <property type="protein sequence ID" value="PPT78649.1"/>
    <property type="molecule type" value="Genomic_DNA"/>
</dbReference>
<gene>
    <name evidence="3" type="ORF">XaplCFBP3122_00085</name>
</gene>
<evidence type="ECO:0000313" key="3">
    <source>
        <dbReference type="EMBL" id="PPT78649.1"/>
    </source>
</evidence>
<dbReference type="Proteomes" id="UP000238270">
    <property type="component" value="Unassembled WGS sequence"/>
</dbReference>
<feature type="compositionally biased region" description="Basic residues" evidence="1">
    <location>
        <begin position="126"/>
        <end position="144"/>
    </location>
</feature>
<keyword evidence="2" id="KW-0812">Transmembrane</keyword>
<name>A0A2S6Z9C2_9XANT</name>
<feature type="transmembrane region" description="Helical" evidence="2">
    <location>
        <begin position="41"/>
        <end position="65"/>
    </location>
</feature>
<evidence type="ECO:0000256" key="2">
    <source>
        <dbReference type="SAM" id="Phobius"/>
    </source>
</evidence>
<sequence length="144" mass="15190">MGAMVRRRLGCSFAVHDETVAGARSFTAGSHRMTSFLMRTLALSLLLASPTMAAAVIGCRIGMLAGGLRTDVGRERWAYGGIACPGMALFRTLLSIEPASDAALASEIAERSEPGTVISEPLFQGNKRRVGAARSAARTRPRAP</sequence>
<protein>
    <submittedName>
        <fullName evidence="3">Uncharacterized protein</fullName>
    </submittedName>
</protein>
<feature type="region of interest" description="Disordered" evidence="1">
    <location>
        <begin position="116"/>
        <end position="144"/>
    </location>
</feature>
<organism evidence="3 4">
    <name type="scientific">Xanthomonas arboricola pv. populi</name>
    <dbReference type="NCBI Taxonomy" id="487823"/>
    <lineage>
        <taxon>Bacteria</taxon>
        <taxon>Pseudomonadati</taxon>
        <taxon>Pseudomonadota</taxon>
        <taxon>Gammaproteobacteria</taxon>
        <taxon>Lysobacterales</taxon>
        <taxon>Lysobacteraceae</taxon>
        <taxon>Xanthomonas</taxon>
    </lineage>
</organism>
<reference evidence="3 4" key="1">
    <citation type="submission" date="2016-08" db="EMBL/GenBank/DDBJ databases">
        <title>Evolution of the type three secretion system and type three effector repertoires in Xanthomonas.</title>
        <authorList>
            <person name="Merda D."/>
            <person name="Briand M."/>
            <person name="Bosis E."/>
            <person name="Rousseau C."/>
            <person name="Portier P."/>
            <person name="Jacques M.-A."/>
            <person name="Fischer-Le Saux M."/>
        </authorList>
    </citation>
    <scope>NUCLEOTIDE SEQUENCE [LARGE SCALE GENOMIC DNA]</scope>
    <source>
        <strain evidence="3 4">CFBP 3122</strain>
    </source>
</reference>
<evidence type="ECO:0000313" key="4">
    <source>
        <dbReference type="Proteomes" id="UP000238270"/>
    </source>
</evidence>
<comment type="caution">
    <text evidence="3">The sequence shown here is derived from an EMBL/GenBank/DDBJ whole genome shotgun (WGS) entry which is preliminary data.</text>
</comment>